<feature type="transmembrane region" description="Helical" evidence="9">
    <location>
        <begin position="130"/>
        <end position="148"/>
    </location>
</feature>
<feature type="transmembrane region" description="Helical" evidence="9">
    <location>
        <begin position="67"/>
        <end position="90"/>
    </location>
</feature>
<feature type="transmembrane region" description="Helical" evidence="9">
    <location>
        <begin position="20"/>
        <end position="46"/>
    </location>
</feature>
<proteinExistence type="inferred from homology"/>
<sequence length="215" mass="24376">MMMVFTAVFSTMFRFNIADYPIYFILGNTLFTLMSDSTSSAMHSIIDSAALIKKIRIDKIVFPVEKVLFQLVNFAVSLVAVAIVMIYFRIMPTLDLLLLPFLVLCVVLFSIGLGLLLAALAVFFRDICHLWGVVLTAWTYATPIFYPVDQVPVWMQQVMQYNPMYHYITYFRDIALWGNTPSLTESALCFGGALAVFIAGLLVFKKAQNKFILYV</sequence>
<keyword evidence="6 9" id="KW-0812">Transmembrane</keyword>
<comment type="subcellular location">
    <subcellularLocation>
        <location evidence="1">Cell inner membrane</location>
        <topology evidence="1">Multi-pass membrane protein</topology>
    </subcellularLocation>
    <subcellularLocation>
        <location evidence="9">Cell membrane</location>
        <topology evidence="9">Multi-pass membrane protein</topology>
    </subcellularLocation>
</comment>
<name>D6E695_9ACTN</name>
<keyword evidence="8 9" id="KW-0472">Membrane</keyword>
<dbReference type="HOGENOM" id="CLU_060703_2_0_11"/>
<dbReference type="Pfam" id="PF01061">
    <property type="entry name" value="ABC2_membrane"/>
    <property type="match status" value="1"/>
</dbReference>
<keyword evidence="12" id="KW-1185">Reference proteome</keyword>
<comment type="caution">
    <text evidence="9">Lacks conserved residue(s) required for the propagation of feature annotation.</text>
</comment>
<dbReference type="Proteomes" id="UP000008805">
    <property type="component" value="Chromosome"/>
</dbReference>
<dbReference type="InterPro" id="IPR047817">
    <property type="entry name" value="ABC2_TM_bact-type"/>
</dbReference>
<keyword evidence="7 9" id="KW-1133">Transmembrane helix</keyword>
<feature type="transmembrane region" description="Helical" evidence="9">
    <location>
        <begin position="183"/>
        <end position="204"/>
    </location>
</feature>
<dbReference type="InterPro" id="IPR013525">
    <property type="entry name" value="ABC2_TM"/>
</dbReference>
<evidence type="ECO:0000256" key="8">
    <source>
        <dbReference type="ARBA" id="ARBA00023136"/>
    </source>
</evidence>
<feature type="transmembrane region" description="Helical" evidence="9">
    <location>
        <begin position="96"/>
        <end position="123"/>
    </location>
</feature>
<keyword evidence="4 9" id="KW-1003">Cell membrane</keyword>
<evidence type="ECO:0000313" key="11">
    <source>
        <dbReference type="EMBL" id="CBL03242.1"/>
    </source>
</evidence>
<dbReference type="PRINTS" id="PR00164">
    <property type="entry name" value="ABC2TRNSPORT"/>
</dbReference>
<evidence type="ECO:0000259" key="10">
    <source>
        <dbReference type="PROSITE" id="PS51012"/>
    </source>
</evidence>
<dbReference type="GO" id="GO:0140359">
    <property type="term" value="F:ABC-type transporter activity"/>
    <property type="evidence" value="ECO:0007669"/>
    <property type="project" value="InterPro"/>
</dbReference>
<feature type="domain" description="ABC transmembrane type-2" evidence="10">
    <location>
        <begin position="107"/>
        <end position="207"/>
    </location>
</feature>
<keyword evidence="5" id="KW-0997">Cell inner membrane</keyword>
<dbReference type="PROSITE" id="PS51012">
    <property type="entry name" value="ABC_TM2"/>
    <property type="match status" value="1"/>
</dbReference>
<reference evidence="11 12" key="1">
    <citation type="submission" date="2010-03" db="EMBL/GenBank/DDBJ databases">
        <title>The genome sequence of Gordonibacter pamelaeae 7-10-1-bT.</title>
        <authorList>
            <consortium name="metaHIT consortium -- http://www.metahit.eu/"/>
            <person name="Pajon A."/>
            <person name="Turner K."/>
            <person name="Parkhill J."/>
            <person name="Timmis K."/>
            <person name="Oxley A."/>
            <person name="Wurdemann D."/>
        </authorList>
    </citation>
    <scope>NUCLEOTIDE SEQUENCE [LARGE SCALE GENOMIC DNA]</scope>
    <source>
        <strain evidence="12">7-10-1-b</strain>
    </source>
</reference>
<evidence type="ECO:0000256" key="2">
    <source>
        <dbReference type="ARBA" id="ARBA00007783"/>
    </source>
</evidence>
<dbReference type="AlphaFoldDB" id="D6E695"/>
<dbReference type="GO" id="GO:0015920">
    <property type="term" value="P:lipopolysaccharide transport"/>
    <property type="evidence" value="ECO:0007669"/>
    <property type="project" value="TreeGrafter"/>
</dbReference>
<dbReference type="InterPro" id="IPR000412">
    <property type="entry name" value="ABC_2_transport"/>
</dbReference>
<evidence type="ECO:0000256" key="7">
    <source>
        <dbReference type="ARBA" id="ARBA00022989"/>
    </source>
</evidence>
<evidence type="ECO:0000256" key="4">
    <source>
        <dbReference type="ARBA" id="ARBA00022475"/>
    </source>
</evidence>
<evidence type="ECO:0000256" key="6">
    <source>
        <dbReference type="ARBA" id="ARBA00022692"/>
    </source>
</evidence>
<accession>D6E695</accession>
<evidence type="ECO:0000256" key="5">
    <source>
        <dbReference type="ARBA" id="ARBA00022519"/>
    </source>
</evidence>
<organism evidence="11 12">
    <name type="scientific">Gordonibacter pamelaeae 7-10-1-b</name>
    <dbReference type="NCBI Taxonomy" id="657308"/>
    <lineage>
        <taxon>Bacteria</taxon>
        <taxon>Bacillati</taxon>
        <taxon>Actinomycetota</taxon>
        <taxon>Coriobacteriia</taxon>
        <taxon>Eggerthellales</taxon>
        <taxon>Eggerthellaceae</taxon>
        <taxon>Gordonibacter</taxon>
    </lineage>
</organism>
<comment type="similarity">
    <text evidence="2 9">Belongs to the ABC-2 integral membrane protein family.</text>
</comment>
<evidence type="ECO:0000256" key="3">
    <source>
        <dbReference type="ARBA" id="ARBA00022448"/>
    </source>
</evidence>
<reference evidence="11 12" key="2">
    <citation type="submission" date="2010-03" db="EMBL/GenBank/DDBJ databases">
        <authorList>
            <person name="Pajon A."/>
        </authorList>
    </citation>
    <scope>NUCLEOTIDE SEQUENCE [LARGE SCALE GENOMIC DNA]</scope>
    <source>
        <strain evidence="12">7-10-1-b</strain>
    </source>
</reference>
<dbReference type="EMBL" id="FP929047">
    <property type="protein sequence ID" value="CBL03242.1"/>
    <property type="molecule type" value="Genomic_DNA"/>
</dbReference>
<dbReference type="PATRIC" id="fig|657308.3.peg.362"/>
<evidence type="ECO:0000256" key="9">
    <source>
        <dbReference type="RuleBase" id="RU361157"/>
    </source>
</evidence>
<dbReference type="GO" id="GO:0043190">
    <property type="term" value="C:ATP-binding cassette (ABC) transporter complex"/>
    <property type="evidence" value="ECO:0007669"/>
    <property type="project" value="InterPro"/>
</dbReference>
<gene>
    <name evidence="11" type="ORF">GPA_00260</name>
</gene>
<protein>
    <recommendedName>
        <fullName evidence="9">Transport permease protein</fullName>
    </recommendedName>
</protein>
<dbReference type="KEGG" id="gpa:GPA_00260"/>
<evidence type="ECO:0000256" key="1">
    <source>
        <dbReference type="ARBA" id="ARBA00004429"/>
    </source>
</evidence>
<evidence type="ECO:0000313" key="12">
    <source>
        <dbReference type="Proteomes" id="UP000008805"/>
    </source>
</evidence>
<dbReference type="PANTHER" id="PTHR30413:SF8">
    <property type="entry name" value="TRANSPORT PERMEASE PROTEIN"/>
    <property type="match status" value="1"/>
</dbReference>
<keyword evidence="3 9" id="KW-0813">Transport</keyword>
<dbReference type="PANTHER" id="PTHR30413">
    <property type="entry name" value="INNER MEMBRANE TRANSPORT PERMEASE"/>
    <property type="match status" value="1"/>
</dbReference>